<dbReference type="GO" id="GO:0003676">
    <property type="term" value="F:nucleic acid binding"/>
    <property type="evidence" value="ECO:0007669"/>
    <property type="project" value="InterPro"/>
</dbReference>
<gene>
    <name evidence="1" type="ORF">L3X38_028243</name>
</gene>
<protein>
    <recommendedName>
        <fullName evidence="3">CCHC-type domain-containing protein</fullName>
    </recommendedName>
</protein>
<proteinExistence type="predicted"/>
<accession>A0AAD4VRP4</accession>
<evidence type="ECO:0000313" key="1">
    <source>
        <dbReference type="EMBL" id="KAI5328846.1"/>
    </source>
</evidence>
<name>A0AAD4VRP4_PRUDU</name>
<dbReference type="SUPFAM" id="SSF57756">
    <property type="entry name" value="Retrovirus zinc finger-like domains"/>
    <property type="match status" value="1"/>
</dbReference>
<dbReference type="Pfam" id="PF14223">
    <property type="entry name" value="Retrotran_gag_2"/>
    <property type="match status" value="1"/>
</dbReference>
<evidence type="ECO:0000313" key="2">
    <source>
        <dbReference type="Proteomes" id="UP001054821"/>
    </source>
</evidence>
<dbReference type="AlphaFoldDB" id="A0AAD4VRP4"/>
<organism evidence="1 2">
    <name type="scientific">Prunus dulcis</name>
    <name type="common">Almond</name>
    <name type="synonym">Amygdalus dulcis</name>
    <dbReference type="NCBI Taxonomy" id="3755"/>
    <lineage>
        <taxon>Eukaryota</taxon>
        <taxon>Viridiplantae</taxon>
        <taxon>Streptophyta</taxon>
        <taxon>Embryophyta</taxon>
        <taxon>Tracheophyta</taxon>
        <taxon>Spermatophyta</taxon>
        <taxon>Magnoliopsida</taxon>
        <taxon>eudicotyledons</taxon>
        <taxon>Gunneridae</taxon>
        <taxon>Pentapetalae</taxon>
        <taxon>rosids</taxon>
        <taxon>fabids</taxon>
        <taxon>Rosales</taxon>
        <taxon>Rosaceae</taxon>
        <taxon>Amygdaloideae</taxon>
        <taxon>Amygdaleae</taxon>
        <taxon>Prunus</taxon>
    </lineage>
</organism>
<dbReference type="EMBL" id="JAJFAZ020000005">
    <property type="protein sequence ID" value="KAI5328846.1"/>
    <property type="molecule type" value="Genomic_DNA"/>
</dbReference>
<sequence length="167" mass="19804">MFASKSLSNKHFLKDEVLTLRVKDDRNMMKHLSTFNMCIANFQWIYEVYKLEDKDVLLLTSLPSSYKHFQMTLIFGQGTLKFEEVVQDVLKYHRMVQCSKGGSQSEGLVARIGGWDHSSKHEGKTRHGRNSRFEYNEDCFKCRSKEHWKWNCPIWKEKRNKMKDTEG</sequence>
<comment type="caution">
    <text evidence="1">The sequence shown here is derived from an EMBL/GenBank/DDBJ whole genome shotgun (WGS) entry which is preliminary data.</text>
</comment>
<dbReference type="InterPro" id="IPR036875">
    <property type="entry name" value="Znf_CCHC_sf"/>
</dbReference>
<dbReference type="GO" id="GO:0008270">
    <property type="term" value="F:zinc ion binding"/>
    <property type="evidence" value="ECO:0007669"/>
    <property type="project" value="InterPro"/>
</dbReference>
<keyword evidence="2" id="KW-1185">Reference proteome</keyword>
<dbReference type="Proteomes" id="UP001054821">
    <property type="component" value="Chromosome 5"/>
</dbReference>
<reference evidence="1 2" key="1">
    <citation type="journal article" date="2022" name="G3 (Bethesda)">
        <title>Whole-genome sequence and methylome profiling of the almond [Prunus dulcis (Mill.) D.A. Webb] cultivar 'Nonpareil'.</title>
        <authorList>
            <person name="D'Amico-Willman K.M."/>
            <person name="Ouma W.Z."/>
            <person name="Meulia T."/>
            <person name="Sideli G.M."/>
            <person name="Gradziel T.M."/>
            <person name="Fresnedo-Ramirez J."/>
        </authorList>
    </citation>
    <scope>NUCLEOTIDE SEQUENCE [LARGE SCALE GENOMIC DNA]</scope>
    <source>
        <strain evidence="1">Clone GOH B32 T37-40</strain>
    </source>
</reference>
<evidence type="ECO:0008006" key="3">
    <source>
        <dbReference type="Google" id="ProtNLM"/>
    </source>
</evidence>